<evidence type="ECO:0008006" key="3">
    <source>
        <dbReference type="Google" id="ProtNLM"/>
    </source>
</evidence>
<evidence type="ECO:0000256" key="1">
    <source>
        <dbReference type="SAM" id="Phobius"/>
    </source>
</evidence>
<name>A0A382AJE9_9ZZZZ</name>
<feature type="non-terminal residue" evidence="2">
    <location>
        <position position="30"/>
    </location>
</feature>
<dbReference type="AlphaFoldDB" id="A0A382AJE9"/>
<accession>A0A382AJE9</accession>
<protein>
    <recommendedName>
        <fullName evidence="3">PepSY domain-containing protein</fullName>
    </recommendedName>
</protein>
<proteinExistence type="predicted"/>
<sequence length="30" mass="3492">MNLSNKNILRQMHRWLGVVAGIQLLLWTVS</sequence>
<keyword evidence="1" id="KW-0472">Membrane</keyword>
<dbReference type="EMBL" id="UINC01025481">
    <property type="protein sequence ID" value="SVB01133.1"/>
    <property type="molecule type" value="Genomic_DNA"/>
</dbReference>
<keyword evidence="1" id="KW-0812">Transmembrane</keyword>
<reference evidence="2" key="1">
    <citation type="submission" date="2018-05" db="EMBL/GenBank/DDBJ databases">
        <authorList>
            <person name="Lanie J.A."/>
            <person name="Ng W.-L."/>
            <person name="Kazmierczak K.M."/>
            <person name="Andrzejewski T.M."/>
            <person name="Davidsen T.M."/>
            <person name="Wayne K.J."/>
            <person name="Tettelin H."/>
            <person name="Glass J.I."/>
            <person name="Rusch D."/>
            <person name="Podicherti R."/>
            <person name="Tsui H.-C.T."/>
            <person name="Winkler M.E."/>
        </authorList>
    </citation>
    <scope>NUCLEOTIDE SEQUENCE</scope>
</reference>
<keyword evidence="1" id="KW-1133">Transmembrane helix</keyword>
<organism evidence="2">
    <name type="scientific">marine metagenome</name>
    <dbReference type="NCBI Taxonomy" id="408172"/>
    <lineage>
        <taxon>unclassified sequences</taxon>
        <taxon>metagenomes</taxon>
        <taxon>ecological metagenomes</taxon>
    </lineage>
</organism>
<evidence type="ECO:0000313" key="2">
    <source>
        <dbReference type="EMBL" id="SVB01133.1"/>
    </source>
</evidence>
<gene>
    <name evidence="2" type="ORF">METZ01_LOCUS153987</name>
</gene>
<feature type="transmembrane region" description="Helical" evidence="1">
    <location>
        <begin position="12"/>
        <end position="29"/>
    </location>
</feature>